<protein>
    <submittedName>
        <fullName evidence="4">L-methionine sulfoximine/L-methionine sulfone acetyltransferase</fullName>
    </submittedName>
</protein>
<sequence>MTVRPAIEADLPAILGIYNDAVLHTTAIWNWNTVDLANRQAWFEARAKQNYPILVAGAPGEVLGYASYGDWRPFDGYRYTVEHSIYVAQEARGRGIGAGLLEALIAMAREGGKHIMLGGIEAGNGASLALHRRFGFVETGRMPEVGQKFGKWLDLVFMQLRLGE</sequence>
<dbReference type="EMBL" id="BSPC01000005">
    <property type="protein sequence ID" value="GLS17225.1"/>
    <property type="molecule type" value="Genomic_DNA"/>
</dbReference>
<feature type="domain" description="N-acetyltransferase" evidence="3">
    <location>
        <begin position="1"/>
        <end position="163"/>
    </location>
</feature>
<proteinExistence type="predicted"/>
<accession>A0ABQ6CAQ9</accession>
<dbReference type="CDD" id="cd04301">
    <property type="entry name" value="NAT_SF"/>
    <property type="match status" value="1"/>
</dbReference>
<organism evidence="4 5">
    <name type="scientific">Labrys miyagiensis</name>
    <dbReference type="NCBI Taxonomy" id="346912"/>
    <lineage>
        <taxon>Bacteria</taxon>
        <taxon>Pseudomonadati</taxon>
        <taxon>Pseudomonadota</taxon>
        <taxon>Alphaproteobacteria</taxon>
        <taxon>Hyphomicrobiales</taxon>
        <taxon>Xanthobacteraceae</taxon>
        <taxon>Labrys</taxon>
    </lineage>
</organism>
<dbReference type="InterPro" id="IPR016181">
    <property type="entry name" value="Acyl_CoA_acyltransferase"/>
</dbReference>
<dbReference type="PROSITE" id="PS51186">
    <property type="entry name" value="GNAT"/>
    <property type="match status" value="1"/>
</dbReference>
<dbReference type="Proteomes" id="UP001156882">
    <property type="component" value="Unassembled WGS sequence"/>
</dbReference>
<keyword evidence="5" id="KW-1185">Reference proteome</keyword>
<dbReference type="PANTHER" id="PTHR43072:SF23">
    <property type="entry name" value="UPF0039 PROTEIN C11D3.02C"/>
    <property type="match status" value="1"/>
</dbReference>
<dbReference type="Gene3D" id="3.40.630.30">
    <property type="match status" value="1"/>
</dbReference>
<dbReference type="InterPro" id="IPR000182">
    <property type="entry name" value="GNAT_dom"/>
</dbReference>
<dbReference type="PANTHER" id="PTHR43072">
    <property type="entry name" value="N-ACETYLTRANSFERASE"/>
    <property type="match status" value="1"/>
</dbReference>
<dbReference type="RefSeq" id="WP_284310052.1">
    <property type="nucleotide sequence ID" value="NZ_BSPC01000005.1"/>
</dbReference>
<evidence type="ECO:0000259" key="3">
    <source>
        <dbReference type="PROSITE" id="PS51186"/>
    </source>
</evidence>
<evidence type="ECO:0000313" key="4">
    <source>
        <dbReference type="EMBL" id="GLS17225.1"/>
    </source>
</evidence>
<evidence type="ECO:0000256" key="2">
    <source>
        <dbReference type="ARBA" id="ARBA00023315"/>
    </source>
</evidence>
<reference evidence="5" key="1">
    <citation type="journal article" date="2019" name="Int. J. Syst. Evol. Microbiol.">
        <title>The Global Catalogue of Microorganisms (GCM) 10K type strain sequencing project: providing services to taxonomists for standard genome sequencing and annotation.</title>
        <authorList>
            <consortium name="The Broad Institute Genomics Platform"/>
            <consortium name="The Broad Institute Genome Sequencing Center for Infectious Disease"/>
            <person name="Wu L."/>
            <person name="Ma J."/>
        </authorList>
    </citation>
    <scope>NUCLEOTIDE SEQUENCE [LARGE SCALE GENOMIC DNA]</scope>
    <source>
        <strain evidence="5">NBRC 101365</strain>
    </source>
</reference>
<evidence type="ECO:0000313" key="5">
    <source>
        <dbReference type="Proteomes" id="UP001156882"/>
    </source>
</evidence>
<dbReference type="SUPFAM" id="SSF55729">
    <property type="entry name" value="Acyl-CoA N-acyltransferases (Nat)"/>
    <property type="match status" value="1"/>
</dbReference>
<keyword evidence="1" id="KW-0808">Transferase</keyword>
<comment type="caution">
    <text evidence="4">The sequence shown here is derived from an EMBL/GenBank/DDBJ whole genome shotgun (WGS) entry which is preliminary data.</text>
</comment>
<gene>
    <name evidence="4" type="primary">pitA</name>
    <name evidence="4" type="ORF">GCM10007874_02400</name>
</gene>
<name>A0ABQ6CAQ9_9HYPH</name>
<dbReference type="Pfam" id="PF00583">
    <property type="entry name" value="Acetyltransf_1"/>
    <property type="match status" value="1"/>
</dbReference>
<evidence type="ECO:0000256" key="1">
    <source>
        <dbReference type="ARBA" id="ARBA00022679"/>
    </source>
</evidence>
<keyword evidence="2" id="KW-0012">Acyltransferase</keyword>